<gene>
    <name evidence="1" type="ORF">SAMN05216200_10958</name>
</gene>
<name>A0A1M7TS11_9RHOB</name>
<dbReference type="AlphaFoldDB" id="A0A1M7TS11"/>
<evidence type="ECO:0000313" key="2">
    <source>
        <dbReference type="Proteomes" id="UP000184066"/>
    </source>
</evidence>
<protein>
    <submittedName>
        <fullName evidence="1">Uncharacterized protein</fullName>
    </submittedName>
</protein>
<keyword evidence="2" id="KW-1185">Reference proteome</keyword>
<accession>A0A1M7TS11</accession>
<evidence type="ECO:0000313" key="1">
    <source>
        <dbReference type="EMBL" id="SHN73539.1"/>
    </source>
</evidence>
<organism evidence="1 2">
    <name type="scientific">Oceanicella actignis</name>
    <dbReference type="NCBI Taxonomy" id="1189325"/>
    <lineage>
        <taxon>Bacteria</taxon>
        <taxon>Pseudomonadati</taxon>
        <taxon>Pseudomonadota</taxon>
        <taxon>Alphaproteobacteria</taxon>
        <taxon>Rhodobacterales</taxon>
        <taxon>Paracoccaceae</taxon>
        <taxon>Oceanicella</taxon>
    </lineage>
</organism>
<dbReference type="STRING" id="1189325.SAMN04488119_10964"/>
<dbReference type="Proteomes" id="UP000184066">
    <property type="component" value="Unassembled WGS sequence"/>
</dbReference>
<dbReference type="EMBL" id="FRDL01000009">
    <property type="protein sequence ID" value="SHN73539.1"/>
    <property type="molecule type" value="Genomic_DNA"/>
</dbReference>
<proteinExistence type="predicted"/>
<sequence length="87" mass="9529">MISIEDIIGMTGLTREEIDAVAEHEHIPEAAAAALADYLMHQEKGPRIVAQMIADDIRAARARGDMSHAAALMGALRHFLRSQNLPR</sequence>
<reference evidence="1 2" key="1">
    <citation type="submission" date="2016-12" db="EMBL/GenBank/DDBJ databases">
        <authorList>
            <person name="Song W.-J."/>
            <person name="Kurnit D.M."/>
        </authorList>
    </citation>
    <scope>NUCLEOTIDE SEQUENCE [LARGE SCALE GENOMIC DNA]</scope>
    <source>
        <strain evidence="1 2">CGMCC 1.10808</strain>
    </source>
</reference>